<dbReference type="AlphaFoldDB" id="A0A9R0JUA8"/>
<evidence type="ECO:0000256" key="5">
    <source>
        <dbReference type="ARBA" id="ARBA00022989"/>
    </source>
</evidence>
<comment type="similarity">
    <text evidence="2">Belongs to the aromatic acid exporter (TC 2.A.85) family.</text>
</comment>
<dbReference type="KEGG" id="soe:110786557"/>
<evidence type="ECO:0000256" key="7">
    <source>
        <dbReference type="ARBA" id="ARBA00023136"/>
    </source>
</evidence>
<keyword evidence="11" id="KW-1185">Reference proteome</keyword>
<feature type="transmembrane region" description="Helical" evidence="10">
    <location>
        <begin position="121"/>
        <end position="138"/>
    </location>
</feature>
<accession>A0A9R0JUA8</accession>
<evidence type="ECO:0000256" key="1">
    <source>
        <dbReference type="ARBA" id="ARBA00004141"/>
    </source>
</evidence>
<organism evidence="11 12">
    <name type="scientific">Spinacia oleracea</name>
    <name type="common">Spinach</name>
    <dbReference type="NCBI Taxonomy" id="3562"/>
    <lineage>
        <taxon>Eukaryota</taxon>
        <taxon>Viridiplantae</taxon>
        <taxon>Streptophyta</taxon>
        <taxon>Embryophyta</taxon>
        <taxon>Tracheophyta</taxon>
        <taxon>Spermatophyta</taxon>
        <taxon>Magnoliopsida</taxon>
        <taxon>eudicotyledons</taxon>
        <taxon>Gunneridae</taxon>
        <taxon>Pentapetalae</taxon>
        <taxon>Caryophyllales</taxon>
        <taxon>Chenopodiaceae</taxon>
        <taxon>Chenopodioideae</taxon>
        <taxon>Anserineae</taxon>
        <taxon>Spinacia</taxon>
    </lineage>
</organism>
<sequence>MVSGEGISGRLEWKINVSNGTSKVLEPEKGLAARLWQKLHSMIFLKIWRLFVESWKIGVADPKKFTHCLKVGLALSVVSLLYYMRPLYDGIGKNAMWAIMTVVVVCEYTVGSTIYKSINRAVATIAAGSVGVGVHWIASHCDKEYQPVVLGASVFIFASTATFTRFIPTVKARFDYGAMIFILTFSLVSISGYRVEDLVMMAHQRVSTIAIGVSLCILISMLLWPVWAGDQLHNQTISNLEKLAFSLEGYITEYFSNEETTKMPEENLNKKLQGYKCVLNSKATEDSMANFAIWEPSHGRFYFGYPWKQYLKIGAAARSCAYCIDNLNSCIDSKMQAPEALKQHITENCTELSLCCSEVLKELATTIKTRRRSSNIGFSVDKMIFAVEDFENALKSLPRDIVLQLSTVENSVDNRVEKLENPNQATLLEVLPLGMLATLLMEIVARIEQVVQEVDKLADMAEFKIQKEKKLQDIQPTQNDNQTNNQGQETMKTVEEV</sequence>
<dbReference type="GO" id="GO:0034220">
    <property type="term" value="P:monoatomic ion transmembrane transport"/>
    <property type="evidence" value="ECO:0007669"/>
    <property type="project" value="UniProtKB-KW"/>
</dbReference>
<evidence type="ECO:0000256" key="3">
    <source>
        <dbReference type="ARBA" id="ARBA00022448"/>
    </source>
</evidence>
<name>A0A9R0JUA8_SPIOL</name>
<reference evidence="11" key="1">
    <citation type="journal article" date="2021" name="Nat. Commun.">
        <title>Genomic analyses provide insights into spinach domestication and the genetic basis of agronomic traits.</title>
        <authorList>
            <person name="Cai X."/>
            <person name="Sun X."/>
            <person name="Xu C."/>
            <person name="Sun H."/>
            <person name="Wang X."/>
            <person name="Ge C."/>
            <person name="Zhang Z."/>
            <person name="Wang Q."/>
            <person name="Fei Z."/>
            <person name="Jiao C."/>
            <person name="Wang Q."/>
        </authorList>
    </citation>
    <scope>NUCLEOTIDE SEQUENCE [LARGE SCALE GENOMIC DNA]</scope>
    <source>
        <strain evidence="11">cv. Varoflay</strain>
    </source>
</reference>
<dbReference type="RefSeq" id="XP_021846810.2">
    <property type="nucleotide sequence ID" value="XM_021991118.2"/>
</dbReference>
<dbReference type="InterPro" id="IPR020966">
    <property type="entry name" value="ALMT"/>
</dbReference>
<keyword evidence="6" id="KW-0406">Ion transport</keyword>
<dbReference type="GO" id="GO:0015743">
    <property type="term" value="P:malate transport"/>
    <property type="evidence" value="ECO:0007669"/>
    <property type="project" value="InterPro"/>
</dbReference>
<dbReference type="Pfam" id="PF11744">
    <property type="entry name" value="ALMT"/>
    <property type="match status" value="1"/>
</dbReference>
<feature type="transmembrane region" description="Helical" evidence="10">
    <location>
        <begin position="207"/>
        <end position="227"/>
    </location>
</feature>
<feature type="transmembrane region" description="Helical" evidence="10">
    <location>
        <begin position="176"/>
        <end position="195"/>
    </location>
</feature>
<evidence type="ECO:0000313" key="11">
    <source>
        <dbReference type="Proteomes" id="UP000813463"/>
    </source>
</evidence>
<dbReference type="Proteomes" id="UP000813463">
    <property type="component" value="Chromosome 2"/>
</dbReference>
<reference evidence="12" key="2">
    <citation type="submission" date="2025-08" db="UniProtKB">
        <authorList>
            <consortium name="RefSeq"/>
        </authorList>
    </citation>
    <scope>IDENTIFICATION</scope>
    <source>
        <tissue evidence="12">Leaf</tissue>
    </source>
</reference>
<dbReference type="GeneID" id="110786557"/>
<feature type="transmembrane region" description="Helical" evidence="10">
    <location>
        <begin position="145"/>
        <end position="164"/>
    </location>
</feature>
<feature type="transmembrane region" description="Helical" evidence="10">
    <location>
        <begin position="95"/>
        <end position="115"/>
    </location>
</feature>
<keyword evidence="5 10" id="KW-1133">Transmembrane helix</keyword>
<keyword evidence="8" id="KW-0407">Ion channel</keyword>
<dbReference type="GO" id="GO:0009705">
    <property type="term" value="C:plant-type vacuole membrane"/>
    <property type="evidence" value="ECO:0000318"/>
    <property type="project" value="GO_Central"/>
</dbReference>
<evidence type="ECO:0000256" key="8">
    <source>
        <dbReference type="ARBA" id="ARBA00023303"/>
    </source>
</evidence>
<keyword evidence="4 10" id="KW-0812">Transmembrane</keyword>
<proteinExistence type="inferred from homology"/>
<keyword evidence="3" id="KW-0813">Transport</keyword>
<evidence type="ECO:0000256" key="2">
    <source>
        <dbReference type="ARBA" id="ARBA00007079"/>
    </source>
</evidence>
<keyword evidence="7 10" id="KW-0472">Membrane</keyword>
<feature type="compositionally biased region" description="Low complexity" evidence="9">
    <location>
        <begin position="473"/>
        <end position="488"/>
    </location>
</feature>
<evidence type="ECO:0000313" key="12">
    <source>
        <dbReference type="RefSeq" id="XP_021846810.2"/>
    </source>
</evidence>
<gene>
    <name evidence="12" type="primary">LOC110786557</name>
</gene>
<protein>
    <submittedName>
        <fullName evidence="12">Aluminum-activated malate transporter 10</fullName>
    </submittedName>
</protein>
<feature type="region of interest" description="Disordered" evidence="9">
    <location>
        <begin position="471"/>
        <end position="497"/>
    </location>
</feature>
<evidence type="ECO:0000256" key="10">
    <source>
        <dbReference type="SAM" id="Phobius"/>
    </source>
</evidence>
<comment type="subcellular location">
    <subcellularLocation>
        <location evidence="1">Membrane</location>
        <topology evidence="1">Multi-pass membrane protein</topology>
    </subcellularLocation>
</comment>
<evidence type="ECO:0000256" key="6">
    <source>
        <dbReference type="ARBA" id="ARBA00023065"/>
    </source>
</evidence>
<evidence type="ECO:0000256" key="9">
    <source>
        <dbReference type="SAM" id="MobiDB-lite"/>
    </source>
</evidence>
<evidence type="ECO:0000256" key="4">
    <source>
        <dbReference type="ARBA" id="ARBA00022692"/>
    </source>
</evidence>
<dbReference type="PANTHER" id="PTHR31086">
    <property type="entry name" value="ALUMINUM-ACTIVATED MALATE TRANSPORTER 10"/>
    <property type="match status" value="1"/>
</dbReference>